<dbReference type="Proteomes" id="UP001194714">
    <property type="component" value="Unassembled WGS sequence"/>
</dbReference>
<proteinExistence type="predicted"/>
<keyword evidence="2" id="KW-1185">Reference proteome</keyword>
<protein>
    <submittedName>
        <fullName evidence="1">Uncharacterized protein</fullName>
    </submittedName>
</protein>
<evidence type="ECO:0000313" key="2">
    <source>
        <dbReference type="Proteomes" id="UP001194714"/>
    </source>
</evidence>
<organism evidence="1 2">
    <name type="scientific">Candidatus Neptunichlamydia vexilliferae</name>
    <dbReference type="NCBI Taxonomy" id="1651774"/>
    <lineage>
        <taxon>Bacteria</taxon>
        <taxon>Pseudomonadati</taxon>
        <taxon>Chlamydiota</taxon>
        <taxon>Chlamydiia</taxon>
        <taxon>Parachlamydiales</taxon>
        <taxon>Simkaniaceae</taxon>
        <taxon>Candidatus Neptunichlamydia</taxon>
    </lineage>
</organism>
<name>A0ABS0B014_9BACT</name>
<evidence type="ECO:0000313" key="1">
    <source>
        <dbReference type="EMBL" id="MBF5059720.1"/>
    </source>
</evidence>
<reference evidence="1 2" key="1">
    <citation type="submission" date="2020-01" db="EMBL/GenBank/DDBJ databases">
        <title>Draft genome sequence of Cand. Neptunochlamydia vexilliferae K9.</title>
        <authorList>
            <person name="Schulz F."/>
            <person name="Koestlbacher S."/>
            <person name="Wascher F."/>
            <person name="Pizzetti I."/>
            <person name="Horn M."/>
        </authorList>
    </citation>
    <scope>NUCLEOTIDE SEQUENCE [LARGE SCALE GENOMIC DNA]</scope>
    <source>
        <strain evidence="1 2">K9</strain>
    </source>
</reference>
<sequence>MFLGIHQAGLPITISDAEGIYKRLLAQDNFGIVPCYGSLHRANQRFHEHEDVYDVLYFDDLGRYKRRIVPFIIWKPLPILRPIN</sequence>
<accession>A0ABS0B014</accession>
<gene>
    <name evidence="1" type="ORF">NEPTK9_001236</name>
</gene>
<dbReference type="EMBL" id="JAAEJV010000036">
    <property type="protein sequence ID" value="MBF5059720.1"/>
    <property type="molecule type" value="Genomic_DNA"/>
</dbReference>
<comment type="caution">
    <text evidence="1">The sequence shown here is derived from an EMBL/GenBank/DDBJ whole genome shotgun (WGS) entry which is preliminary data.</text>
</comment>